<dbReference type="AlphaFoldDB" id="A0A4R5BAQ9"/>
<name>A0A4R5BAQ9_9ACTN</name>
<accession>A0A4R5BAQ9</accession>
<protein>
    <submittedName>
        <fullName evidence="1">Uncharacterized protein</fullName>
    </submittedName>
</protein>
<keyword evidence="2" id="KW-1185">Reference proteome</keyword>
<sequence length="74" mass="8006">MPRDVVHHLYLDPARDLVPYCGVIPGPDAEAGDWHTGRDRDLLLECVSAGLACCATCLSVEALGGWTPLIMEEN</sequence>
<dbReference type="Proteomes" id="UP000294513">
    <property type="component" value="Unassembled WGS sequence"/>
</dbReference>
<gene>
    <name evidence="1" type="ORF">E1298_23070</name>
</gene>
<evidence type="ECO:0000313" key="2">
    <source>
        <dbReference type="Proteomes" id="UP000294513"/>
    </source>
</evidence>
<dbReference type="RefSeq" id="WP_131896567.1">
    <property type="nucleotide sequence ID" value="NZ_SMKU01000127.1"/>
</dbReference>
<reference evidence="1 2" key="1">
    <citation type="submission" date="2019-03" db="EMBL/GenBank/DDBJ databases">
        <title>Draft genome sequences of novel Actinobacteria.</title>
        <authorList>
            <person name="Sahin N."/>
            <person name="Ay H."/>
            <person name="Saygin H."/>
        </authorList>
    </citation>
    <scope>NUCLEOTIDE SEQUENCE [LARGE SCALE GENOMIC DNA]</scope>
    <source>
        <strain evidence="1 2">H3C3</strain>
    </source>
</reference>
<dbReference type="OrthoDB" id="4956985at2"/>
<proteinExistence type="predicted"/>
<comment type="caution">
    <text evidence="1">The sequence shown here is derived from an EMBL/GenBank/DDBJ whole genome shotgun (WGS) entry which is preliminary data.</text>
</comment>
<evidence type="ECO:0000313" key="1">
    <source>
        <dbReference type="EMBL" id="TDD82209.1"/>
    </source>
</evidence>
<organism evidence="1 2">
    <name type="scientific">Actinomadura rubrisoli</name>
    <dbReference type="NCBI Taxonomy" id="2530368"/>
    <lineage>
        <taxon>Bacteria</taxon>
        <taxon>Bacillati</taxon>
        <taxon>Actinomycetota</taxon>
        <taxon>Actinomycetes</taxon>
        <taxon>Streptosporangiales</taxon>
        <taxon>Thermomonosporaceae</taxon>
        <taxon>Actinomadura</taxon>
    </lineage>
</organism>
<dbReference type="EMBL" id="SMKU01000127">
    <property type="protein sequence ID" value="TDD82209.1"/>
    <property type="molecule type" value="Genomic_DNA"/>
</dbReference>